<evidence type="ECO:0008006" key="4">
    <source>
        <dbReference type="Google" id="ProtNLM"/>
    </source>
</evidence>
<keyword evidence="1" id="KW-0732">Signal</keyword>
<comment type="caution">
    <text evidence="2">The sequence shown here is derived from an EMBL/GenBank/DDBJ whole genome shotgun (WGS) entry which is preliminary data.</text>
</comment>
<dbReference type="Proteomes" id="UP000321331">
    <property type="component" value="Unassembled WGS sequence"/>
</dbReference>
<evidence type="ECO:0000313" key="2">
    <source>
        <dbReference type="EMBL" id="TXC02329.1"/>
    </source>
</evidence>
<gene>
    <name evidence="2" type="ORF">FocTR4_00014810</name>
</gene>
<evidence type="ECO:0000313" key="3">
    <source>
        <dbReference type="Proteomes" id="UP000321331"/>
    </source>
</evidence>
<sequence>MHSFKIIIISLAPVLAMPATSPRGIDAEEPFDFGQGFLVPANVSIDDYDFTPMISLSHLNIRDLKALEEPLAPKMGNITEFDLDIRSKRKV</sequence>
<feature type="signal peptide" evidence="1">
    <location>
        <begin position="1"/>
        <end position="27"/>
    </location>
</feature>
<organism evidence="2 3">
    <name type="scientific">Fusarium oxysporum f. sp. cubense</name>
    <dbReference type="NCBI Taxonomy" id="61366"/>
    <lineage>
        <taxon>Eukaryota</taxon>
        <taxon>Fungi</taxon>
        <taxon>Dikarya</taxon>
        <taxon>Ascomycota</taxon>
        <taxon>Pezizomycotina</taxon>
        <taxon>Sordariomycetes</taxon>
        <taxon>Hypocreomycetidae</taxon>
        <taxon>Hypocreales</taxon>
        <taxon>Nectriaceae</taxon>
        <taxon>Fusarium</taxon>
        <taxon>Fusarium oxysporum species complex</taxon>
    </lineage>
</organism>
<proteinExistence type="predicted"/>
<dbReference type="EMBL" id="VMNF01000008">
    <property type="protein sequence ID" value="TXC02329.1"/>
    <property type="molecule type" value="Genomic_DNA"/>
</dbReference>
<protein>
    <recommendedName>
        <fullName evidence="4">Secreted in xylem 1</fullName>
    </recommendedName>
</protein>
<evidence type="ECO:0000256" key="1">
    <source>
        <dbReference type="SAM" id="SignalP"/>
    </source>
</evidence>
<accession>A0A5C6SWC6</accession>
<feature type="chain" id="PRO_5022769402" description="Secreted in xylem 1" evidence="1">
    <location>
        <begin position="28"/>
        <end position="91"/>
    </location>
</feature>
<name>A0A5C6SWC6_FUSOC</name>
<dbReference type="AlphaFoldDB" id="A0A5C6SWC6"/>
<reference evidence="2 3" key="1">
    <citation type="submission" date="2019-07" db="EMBL/GenBank/DDBJ databases">
        <title>The First High-Quality Draft Genome Sequence of the Causal Agent of the Current Panama Disease Epidemic.</title>
        <authorList>
            <person name="Warmington R.J."/>
            <person name="Kay W."/>
            <person name="Jeffries A."/>
            <person name="Bebber D."/>
            <person name="Moore K."/>
            <person name="Studholme D.J."/>
        </authorList>
    </citation>
    <scope>NUCLEOTIDE SEQUENCE [LARGE SCALE GENOMIC DNA]</scope>
    <source>
        <strain evidence="2 3">TR4</strain>
    </source>
</reference>